<dbReference type="EMBL" id="JH159155">
    <property type="protein sequence ID" value="EGZ15570.1"/>
    <property type="molecule type" value="Genomic_DNA"/>
</dbReference>
<dbReference type="GeneID" id="20658430"/>
<name>G4ZL56_PHYSP</name>
<evidence type="ECO:0000313" key="2">
    <source>
        <dbReference type="Proteomes" id="UP000002640"/>
    </source>
</evidence>
<reference evidence="1 2" key="1">
    <citation type="journal article" date="2006" name="Science">
        <title>Phytophthora genome sequences uncover evolutionary origins and mechanisms of pathogenesis.</title>
        <authorList>
            <person name="Tyler B.M."/>
            <person name="Tripathy S."/>
            <person name="Zhang X."/>
            <person name="Dehal P."/>
            <person name="Jiang R.H."/>
            <person name="Aerts A."/>
            <person name="Arredondo F.D."/>
            <person name="Baxter L."/>
            <person name="Bensasson D."/>
            <person name="Beynon J.L."/>
            <person name="Chapman J."/>
            <person name="Damasceno C.M."/>
            <person name="Dorrance A.E."/>
            <person name="Dou D."/>
            <person name="Dickerman A.W."/>
            <person name="Dubchak I.L."/>
            <person name="Garbelotto M."/>
            <person name="Gijzen M."/>
            <person name="Gordon S.G."/>
            <person name="Govers F."/>
            <person name="Grunwald N.J."/>
            <person name="Huang W."/>
            <person name="Ivors K.L."/>
            <person name="Jones R.W."/>
            <person name="Kamoun S."/>
            <person name="Krampis K."/>
            <person name="Lamour K.H."/>
            <person name="Lee M.K."/>
            <person name="McDonald W.H."/>
            <person name="Medina M."/>
            <person name="Meijer H.J."/>
            <person name="Nordberg E.K."/>
            <person name="Maclean D.J."/>
            <person name="Ospina-Giraldo M.D."/>
            <person name="Morris P.F."/>
            <person name="Phuntumart V."/>
            <person name="Putnam N.H."/>
            <person name="Rash S."/>
            <person name="Rose J.K."/>
            <person name="Sakihama Y."/>
            <person name="Salamov A.A."/>
            <person name="Savidor A."/>
            <person name="Scheuring C.F."/>
            <person name="Smith B.M."/>
            <person name="Sobral B.W."/>
            <person name="Terry A."/>
            <person name="Torto-Alalibo T.A."/>
            <person name="Win J."/>
            <person name="Xu Z."/>
            <person name="Zhang H."/>
            <person name="Grigoriev I.V."/>
            <person name="Rokhsar D.S."/>
            <person name="Boore J.L."/>
        </authorList>
    </citation>
    <scope>NUCLEOTIDE SEQUENCE [LARGE SCALE GENOMIC DNA]</scope>
    <source>
        <strain evidence="1 2">P6497</strain>
    </source>
</reference>
<dbReference type="InParanoid" id="G4ZL56"/>
<dbReference type="GO" id="GO:0003676">
    <property type="term" value="F:nucleic acid binding"/>
    <property type="evidence" value="ECO:0007669"/>
    <property type="project" value="InterPro"/>
</dbReference>
<evidence type="ECO:0000313" key="1">
    <source>
        <dbReference type="EMBL" id="EGZ15570.1"/>
    </source>
</evidence>
<keyword evidence="2" id="KW-1185">Reference proteome</keyword>
<dbReference type="RefSeq" id="XP_009529319.1">
    <property type="nucleotide sequence ID" value="XM_009531024.1"/>
</dbReference>
<evidence type="ECO:0008006" key="3">
    <source>
        <dbReference type="Google" id="ProtNLM"/>
    </source>
</evidence>
<accession>G4ZL56</accession>
<dbReference type="Gene3D" id="3.30.420.10">
    <property type="entry name" value="Ribonuclease H-like superfamily/Ribonuclease H"/>
    <property type="match status" value="1"/>
</dbReference>
<dbReference type="InterPro" id="IPR036397">
    <property type="entry name" value="RNaseH_sf"/>
</dbReference>
<dbReference type="SMR" id="G4ZL56"/>
<proteinExistence type="predicted"/>
<dbReference type="KEGG" id="psoj:PHYSODRAFT_505080"/>
<dbReference type="Proteomes" id="UP000002640">
    <property type="component" value="Unassembled WGS sequence"/>
</dbReference>
<dbReference type="AlphaFoldDB" id="G4ZL56"/>
<organism evidence="1 2">
    <name type="scientific">Phytophthora sojae (strain P6497)</name>
    <name type="common">Soybean stem and root rot agent</name>
    <name type="synonym">Phytophthora megasperma f. sp. glycines</name>
    <dbReference type="NCBI Taxonomy" id="1094619"/>
    <lineage>
        <taxon>Eukaryota</taxon>
        <taxon>Sar</taxon>
        <taxon>Stramenopiles</taxon>
        <taxon>Oomycota</taxon>
        <taxon>Peronosporomycetes</taxon>
        <taxon>Peronosporales</taxon>
        <taxon>Peronosporaceae</taxon>
        <taxon>Phytophthora</taxon>
    </lineage>
</organism>
<sequence>MKKKLLQRLVEKKTPPSYETVKIASKWGHKVLFTPPYHPESQPIEVIWAAINAYIGG</sequence>
<protein>
    <recommendedName>
        <fullName evidence="3">Tc1-like transposase DDE domain-containing protein</fullName>
    </recommendedName>
</protein>
<gene>
    <name evidence="1" type="ORF">PHYSODRAFT_505080</name>
</gene>